<organism evidence="8 9">
    <name type="scientific">Rhodocytophaga rosea</name>
    <dbReference type="NCBI Taxonomy" id="2704465"/>
    <lineage>
        <taxon>Bacteria</taxon>
        <taxon>Pseudomonadati</taxon>
        <taxon>Bacteroidota</taxon>
        <taxon>Cytophagia</taxon>
        <taxon>Cytophagales</taxon>
        <taxon>Rhodocytophagaceae</taxon>
        <taxon>Rhodocytophaga</taxon>
    </lineage>
</organism>
<evidence type="ECO:0000256" key="5">
    <source>
        <dbReference type="ARBA" id="ARBA00022692"/>
    </source>
</evidence>
<dbReference type="SUPFAM" id="SSF56954">
    <property type="entry name" value="Outer membrane efflux proteins (OEP)"/>
    <property type="match status" value="1"/>
</dbReference>
<evidence type="ECO:0000313" key="9">
    <source>
        <dbReference type="Proteomes" id="UP000480178"/>
    </source>
</evidence>
<dbReference type="RefSeq" id="WP_162444235.1">
    <property type="nucleotide sequence ID" value="NZ_CP048222.1"/>
</dbReference>
<dbReference type="AlphaFoldDB" id="A0A6C0GJJ9"/>
<keyword evidence="3" id="KW-0813">Transport</keyword>
<evidence type="ECO:0000256" key="1">
    <source>
        <dbReference type="ARBA" id="ARBA00004442"/>
    </source>
</evidence>
<keyword evidence="9" id="KW-1185">Reference proteome</keyword>
<reference evidence="8 9" key="1">
    <citation type="submission" date="2020-01" db="EMBL/GenBank/DDBJ databases">
        <authorList>
            <person name="Kim M.K."/>
        </authorList>
    </citation>
    <scope>NUCLEOTIDE SEQUENCE [LARGE SCALE GENOMIC DNA]</scope>
    <source>
        <strain evidence="8 9">172606-1</strain>
    </source>
</reference>
<sequence>MAICSTWLIPHQSIAQTTPPAQQNFSLKQAVDFALLNNVNVKNAQSDTKSANARVGEIRAVGLPQISAQAQLLHNIKIQNVILESGAGPSFGDPNAPPPPAGTVIAFPFQLKNNGTVALNVNQLIFDGSYFIGLKAASTYKELAQKTLTQSKVTVADAVTKAYYGVLINRERLGLLNTNLTRLDTLFSETQAMYQNGFVEKIDVDRIEVQRNNLNTEKQKVERLVDLSSYLLKFQMGLRMNDIVVLTDRLNDENIENMVIAATENFNYNQRIEYSTLQTQKELAYLDIRNNRMGYLPQLAAFGTFGYNPAATKLGNITQNERWIDYSYVGLQLNVPIFDGLRKHYKIQQAKLTYEKTQQSTALLQNSIDLEIRQATVTLTNSLESLKSQKRNLDLAQEIVRVTRIKYQQGVGSNIEVINAEADFKEAQTNYYAALYDAYIAKVDLDRATGQLYVTE</sequence>
<dbReference type="PANTHER" id="PTHR30026:SF20">
    <property type="entry name" value="OUTER MEMBRANE PROTEIN TOLC"/>
    <property type="match status" value="1"/>
</dbReference>
<name>A0A6C0GJJ9_9BACT</name>
<proteinExistence type="inferred from homology"/>
<dbReference type="Pfam" id="PF02321">
    <property type="entry name" value="OEP"/>
    <property type="match status" value="2"/>
</dbReference>
<evidence type="ECO:0000256" key="4">
    <source>
        <dbReference type="ARBA" id="ARBA00022452"/>
    </source>
</evidence>
<dbReference type="GO" id="GO:0009279">
    <property type="term" value="C:cell outer membrane"/>
    <property type="evidence" value="ECO:0007669"/>
    <property type="project" value="UniProtKB-SubCell"/>
</dbReference>
<evidence type="ECO:0000256" key="3">
    <source>
        <dbReference type="ARBA" id="ARBA00022448"/>
    </source>
</evidence>
<dbReference type="KEGG" id="rhoz:GXP67_16995"/>
<dbReference type="GO" id="GO:1990281">
    <property type="term" value="C:efflux pump complex"/>
    <property type="evidence" value="ECO:0007669"/>
    <property type="project" value="TreeGrafter"/>
</dbReference>
<dbReference type="EMBL" id="CP048222">
    <property type="protein sequence ID" value="QHT68218.1"/>
    <property type="molecule type" value="Genomic_DNA"/>
</dbReference>
<keyword evidence="5" id="KW-0812">Transmembrane</keyword>
<dbReference type="InterPro" id="IPR003423">
    <property type="entry name" value="OMP_efflux"/>
</dbReference>
<keyword evidence="7" id="KW-0998">Cell outer membrane</keyword>
<evidence type="ECO:0000313" key="8">
    <source>
        <dbReference type="EMBL" id="QHT68218.1"/>
    </source>
</evidence>
<comment type="similarity">
    <text evidence="2">Belongs to the outer membrane factor (OMF) (TC 1.B.17) family.</text>
</comment>
<evidence type="ECO:0000256" key="6">
    <source>
        <dbReference type="ARBA" id="ARBA00023136"/>
    </source>
</evidence>
<gene>
    <name evidence="8" type="ORF">GXP67_16995</name>
</gene>
<protein>
    <submittedName>
        <fullName evidence="8">TolC family protein</fullName>
    </submittedName>
</protein>
<dbReference type="PANTHER" id="PTHR30026">
    <property type="entry name" value="OUTER MEMBRANE PROTEIN TOLC"/>
    <property type="match status" value="1"/>
</dbReference>
<evidence type="ECO:0000256" key="2">
    <source>
        <dbReference type="ARBA" id="ARBA00007613"/>
    </source>
</evidence>
<dbReference type="InterPro" id="IPR051906">
    <property type="entry name" value="TolC-like"/>
</dbReference>
<keyword evidence="6" id="KW-0472">Membrane</keyword>
<comment type="subcellular location">
    <subcellularLocation>
        <location evidence="1">Cell outer membrane</location>
    </subcellularLocation>
</comment>
<dbReference type="Proteomes" id="UP000480178">
    <property type="component" value="Chromosome"/>
</dbReference>
<dbReference type="GO" id="GO:0015288">
    <property type="term" value="F:porin activity"/>
    <property type="evidence" value="ECO:0007669"/>
    <property type="project" value="TreeGrafter"/>
</dbReference>
<dbReference type="Gene3D" id="1.20.1600.10">
    <property type="entry name" value="Outer membrane efflux proteins (OEP)"/>
    <property type="match status" value="1"/>
</dbReference>
<accession>A0A6C0GJJ9</accession>
<keyword evidence="4" id="KW-1134">Transmembrane beta strand</keyword>
<evidence type="ECO:0000256" key="7">
    <source>
        <dbReference type="ARBA" id="ARBA00023237"/>
    </source>
</evidence>
<dbReference type="GO" id="GO:0015562">
    <property type="term" value="F:efflux transmembrane transporter activity"/>
    <property type="evidence" value="ECO:0007669"/>
    <property type="project" value="InterPro"/>
</dbReference>